<dbReference type="Proteomes" id="UP000580654">
    <property type="component" value="Unassembled WGS sequence"/>
</dbReference>
<dbReference type="GO" id="GO:0020037">
    <property type="term" value="F:heme binding"/>
    <property type="evidence" value="ECO:0007669"/>
    <property type="project" value="InterPro"/>
</dbReference>
<evidence type="ECO:0000313" key="2">
    <source>
        <dbReference type="EMBL" id="MBB5695622.1"/>
    </source>
</evidence>
<dbReference type="Gene3D" id="1.10.630.10">
    <property type="entry name" value="Cytochrome P450"/>
    <property type="match status" value="1"/>
</dbReference>
<sequence length="443" mass="48468">MAATRMGSGGSIPRASLGETARVMLSVVLPLLGKGVLLRRPPVVAMAQSMGLDRRAVETMRALRDRHGDGPLILPIPLHPYALILSPAHVSRVLALTPEPYSPASDEKRSALSHFQPTGVLISPSADRARRRPFNEAVLDAPCPMHRLAERFHQVAEDEATELVEAADHFGELDWGRFATAWWRMARRVVLGEGARDDHRLTDALSRLRADANWAFLHPGHPRLRARFRARLEAHLGRAEPGSLAALFPAARAAPGTDPAGQVPQWLFALDSPARATFRTLALLGTHPALRGRAEGDIAEAGPAERPFLRACLLDTLRLWPTTPVILREAVEDVEWEGGRMRKGTGIVVYAPFFHRDETRLPQAHRFDPDLWLSGRPEDEGLVPFSDGPANCPGRNLTLLLSTAMLAALLRRRAFTPLGAEGIGPGDRLPGTLSAYGLRFRTG</sequence>
<dbReference type="GO" id="GO:0005506">
    <property type="term" value="F:iron ion binding"/>
    <property type="evidence" value="ECO:0007669"/>
    <property type="project" value="InterPro"/>
</dbReference>
<name>A0A840YKW0_9PROT</name>
<dbReference type="Pfam" id="PF00067">
    <property type="entry name" value="p450"/>
    <property type="match status" value="1"/>
</dbReference>
<dbReference type="InterPro" id="IPR036396">
    <property type="entry name" value="Cyt_P450_sf"/>
</dbReference>
<dbReference type="InterPro" id="IPR050121">
    <property type="entry name" value="Cytochrome_P450_monoxygenase"/>
</dbReference>
<keyword evidence="3" id="KW-1185">Reference proteome</keyword>
<dbReference type="GO" id="GO:0016705">
    <property type="term" value="F:oxidoreductase activity, acting on paired donors, with incorporation or reduction of molecular oxygen"/>
    <property type="evidence" value="ECO:0007669"/>
    <property type="project" value="InterPro"/>
</dbReference>
<dbReference type="EMBL" id="JACIJD010000020">
    <property type="protein sequence ID" value="MBB5695622.1"/>
    <property type="molecule type" value="Genomic_DNA"/>
</dbReference>
<evidence type="ECO:0000256" key="1">
    <source>
        <dbReference type="ARBA" id="ARBA00010617"/>
    </source>
</evidence>
<proteinExistence type="inferred from homology"/>
<dbReference type="InterPro" id="IPR001128">
    <property type="entry name" value="Cyt_P450"/>
</dbReference>
<dbReference type="GO" id="GO:0004497">
    <property type="term" value="F:monooxygenase activity"/>
    <property type="evidence" value="ECO:0007669"/>
    <property type="project" value="InterPro"/>
</dbReference>
<gene>
    <name evidence="2" type="ORF">FHS87_003683</name>
</gene>
<organism evidence="2 3">
    <name type="scientific">Muricoccus pecuniae</name>
    <dbReference type="NCBI Taxonomy" id="693023"/>
    <lineage>
        <taxon>Bacteria</taxon>
        <taxon>Pseudomonadati</taxon>
        <taxon>Pseudomonadota</taxon>
        <taxon>Alphaproteobacteria</taxon>
        <taxon>Acetobacterales</taxon>
        <taxon>Roseomonadaceae</taxon>
        <taxon>Muricoccus</taxon>
    </lineage>
</organism>
<dbReference type="PANTHER" id="PTHR24305:SF166">
    <property type="entry name" value="CYTOCHROME P450 12A4, MITOCHONDRIAL-RELATED"/>
    <property type="match status" value="1"/>
</dbReference>
<protein>
    <submittedName>
        <fullName evidence="2">Cytochrome P450</fullName>
    </submittedName>
</protein>
<dbReference type="PANTHER" id="PTHR24305">
    <property type="entry name" value="CYTOCHROME P450"/>
    <property type="match status" value="1"/>
</dbReference>
<dbReference type="AlphaFoldDB" id="A0A840YKW0"/>
<reference evidence="2 3" key="1">
    <citation type="submission" date="2020-08" db="EMBL/GenBank/DDBJ databases">
        <title>Genomic Encyclopedia of Type Strains, Phase IV (KMG-IV): sequencing the most valuable type-strain genomes for metagenomic binning, comparative biology and taxonomic classification.</title>
        <authorList>
            <person name="Goeker M."/>
        </authorList>
    </citation>
    <scope>NUCLEOTIDE SEQUENCE [LARGE SCALE GENOMIC DNA]</scope>
    <source>
        <strain evidence="2 3">DSM 25622</strain>
    </source>
</reference>
<comment type="caution">
    <text evidence="2">The sequence shown here is derived from an EMBL/GenBank/DDBJ whole genome shotgun (WGS) entry which is preliminary data.</text>
</comment>
<comment type="similarity">
    <text evidence="1">Belongs to the cytochrome P450 family.</text>
</comment>
<dbReference type="SUPFAM" id="SSF48264">
    <property type="entry name" value="Cytochrome P450"/>
    <property type="match status" value="1"/>
</dbReference>
<accession>A0A840YKW0</accession>
<dbReference type="RefSeq" id="WP_221300085.1">
    <property type="nucleotide sequence ID" value="NZ_JACIJD010000020.1"/>
</dbReference>
<evidence type="ECO:0000313" key="3">
    <source>
        <dbReference type="Proteomes" id="UP000580654"/>
    </source>
</evidence>